<dbReference type="GO" id="GO:0004497">
    <property type="term" value="F:monooxygenase activity"/>
    <property type="evidence" value="ECO:0007669"/>
    <property type="project" value="UniProtKB-KW"/>
</dbReference>
<reference evidence="2 3" key="1">
    <citation type="submission" date="2024-10" db="EMBL/GenBank/DDBJ databases">
        <authorList>
            <person name="Topkara A.R."/>
            <person name="Saygin H."/>
        </authorList>
    </citation>
    <scope>NUCLEOTIDE SEQUENCE [LARGE SCALE GENOMIC DNA]</scope>
    <source>
        <strain evidence="2 3">M3C6</strain>
    </source>
</reference>
<dbReference type="Gene3D" id="3.30.70.100">
    <property type="match status" value="1"/>
</dbReference>
<dbReference type="InterPro" id="IPR007138">
    <property type="entry name" value="ABM_dom"/>
</dbReference>
<name>A0ABW7AN75_9ACTN</name>
<sequence length="110" mass="11928">MPATTTITAGAPVATLINVFTVQADRQRELVDLLVSATEEVMRHLPGFIAANIHASDDGTRVVNYAQWETADAFHAMLGNPAAQAHMSKAADIADHFDPHLYAVESVHHR</sequence>
<evidence type="ECO:0000313" key="3">
    <source>
        <dbReference type="Proteomes" id="UP001603978"/>
    </source>
</evidence>
<gene>
    <name evidence="2" type="ORF">ACFLIM_30735</name>
</gene>
<dbReference type="InterPro" id="IPR011008">
    <property type="entry name" value="Dimeric_a/b-barrel"/>
</dbReference>
<evidence type="ECO:0000259" key="1">
    <source>
        <dbReference type="PROSITE" id="PS51725"/>
    </source>
</evidence>
<dbReference type="SUPFAM" id="SSF54909">
    <property type="entry name" value="Dimeric alpha+beta barrel"/>
    <property type="match status" value="1"/>
</dbReference>
<accession>A0ABW7AN75</accession>
<keyword evidence="2" id="KW-0560">Oxidoreductase</keyword>
<feature type="domain" description="ABM" evidence="1">
    <location>
        <begin position="14"/>
        <end position="104"/>
    </location>
</feature>
<keyword evidence="2" id="KW-0503">Monooxygenase</keyword>
<keyword evidence="3" id="KW-1185">Reference proteome</keyword>
<dbReference type="PROSITE" id="PS51725">
    <property type="entry name" value="ABM"/>
    <property type="match status" value="1"/>
</dbReference>
<proteinExistence type="predicted"/>
<evidence type="ECO:0000313" key="2">
    <source>
        <dbReference type="EMBL" id="MFG1707589.1"/>
    </source>
</evidence>
<dbReference type="RefSeq" id="WP_393171379.1">
    <property type="nucleotide sequence ID" value="NZ_JBICRM010000021.1"/>
</dbReference>
<protein>
    <submittedName>
        <fullName evidence="2">Antibiotic biosynthesis monooxygenase family protein</fullName>
        <ecNumber evidence="2">1.-.-.-</ecNumber>
    </submittedName>
</protein>
<organism evidence="2 3">
    <name type="scientific">Nonomuraea marmarensis</name>
    <dbReference type="NCBI Taxonomy" id="3351344"/>
    <lineage>
        <taxon>Bacteria</taxon>
        <taxon>Bacillati</taxon>
        <taxon>Actinomycetota</taxon>
        <taxon>Actinomycetes</taxon>
        <taxon>Streptosporangiales</taxon>
        <taxon>Streptosporangiaceae</taxon>
        <taxon>Nonomuraea</taxon>
    </lineage>
</organism>
<dbReference type="Pfam" id="PF03992">
    <property type="entry name" value="ABM"/>
    <property type="match status" value="1"/>
</dbReference>
<dbReference type="EMBL" id="JBICRM010000021">
    <property type="protein sequence ID" value="MFG1707589.1"/>
    <property type="molecule type" value="Genomic_DNA"/>
</dbReference>
<comment type="caution">
    <text evidence="2">The sequence shown here is derived from an EMBL/GenBank/DDBJ whole genome shotgun (WGS) entry which is preliminary data.</text>
</comment>
<dbReference type="Proteomes" id="UP001603978">
    <property type="component" value="Unassembled WGS sequence"/>
</dbReference>
<dbReference type="EC" id="1.-.-.-" evidence="2"/>